<evidence type="ECO:0000256" key="7">
    <source>
        <dbReference type="ARBA" id="ARBA00022692"/>
    </source>
</evidence>
<protein>
    <recommendedName>
        <fullName evidence="15">Trk system potassium uptake protein TrkH</fullName>
    </recommendedName>
</protein>
<keyword evidence="6" id="KW-0633">Potassium transport</keyword>
<evidence type="ECO:0000256" key="6">
    <source>
        <dbReference type="ARBA" id="ARBA00022538"/>
    </source>
</evidence>
<keyword evidence="3" id="KW-0813">Transport</keyword>
<feature type="transmembrane region" description="Helical" evidence="13">
    <location>
        <begin position="457"/>
        <end position="483"/>
    </location>
</feature>
<organism evidence="14">
    <name type="scientific">uncultured Dysgonomonas sp</name>
    <dbReference type="NCBI Taxonomy" id="206096"/>
    <lineage>
        <taxon>Bacteria</taxon>
        <taxon>Pseudomonadati</taxon>
        <taxon>Bacteroidota</taxon>
        <taxon>Bacteroidia</taxon>
        <taxon>Bacteroidales</taxon>
        <taxon>Dysgonomonadaceae</taxon>
        <taxon>Dysgonomonas</taxon>
        <taxon>environmental samples</taxon>
    </lineage>
</organism>
<dbReference type="PANTHER" id="PTHR32024:SF2">
    <property type="entry name" value="TRK SYSTEM POTASSIUM UPTAKE PROTEIN TRKG-RELATED"/>
    <property type="match status" value="1"/>
</dbReference>
<feature type="transmembrane region" description="Helical" evidence="13">
    <location>
        <begin position="12"/>
        <end position="35"/>
    </location>
</feature>
<feature type="transmembrane region" description="Helical" evidence="13">
    <location>
        <begin position="331"/>
        <end position="354"/>
    </location>
</feature>
<evidence type="ECO:0000256" key="3">
    <source>
        <dbReference type="ARBA" id="ARBA00022448"/>
    </source>
</evidence>
<dbReference type="AlphaFoldDB" id="A0A212JC48"/>
<feature type="binding site" evidence="12">
    <location>
        <position position="435"/>
    </location>
    <ligand>
        <name>K(+)</name>
        <dbReference type="ChEBI" id="CHEBI:29103"/>
    </ligand>
</feature>
<feature type="transmembrane region" description="Helical" evidence="13">
    <location>
        <begin position="397"/>
        <end position="417"/>
    </location>
</feature>
<keyword evidence="4" id="KW-1003">Cell membrane</keyword>
<gene>
    <name evidence="14" type="ORF">KL86DYS1_11802</name>
</gene>
<keyword evidence="11 13" id="KW-0472">Membrane</keyword>
<dbReference type="GO" id="GO:0005886">
    <property type="term" value="C:plasma membrane"/>
    <property type="evidence" value="ECO:0007669"/>
    <property type="project" value="UniProtKB-SubCell"/>
</dbReference>
<dbReference type="InterPro" id="IPR004772">
    <property type="entry name" value="TrkH"/>
</dbReference>
<evidence type="ECO:0000256" key="2">
    <source>
        <dbReference type="ARBA" id="ARBA00009137"/>
    </source>
</evidence>
<keyword evidence="5" id="KW-0997">Cell inner membrane</keyword>
<feature type="transmembrane region" description="Helical" evidence="13">
    <location>
        <begin position="273"/>
        <end position="293"/>
    </location>
</feature>
<dbReference type="RefSeq" id="WP_296940061.1">
    <property type="nucleotide sequence ID" value="NZ_LT599032.1"/>
</dbReference>
<evidence type="ECO:0000256" key="12">
    <source>
        <dbReference type="PIRSR" id="PIRSR006247-1"/>
    </source>
</evidence>
<dbReference type="PIRSF" id="PIRSF006247">
    <property type="entry name" value="TrkH"/>
    <property type="match status" value="1"/>
</dbReference>
<evidence type="ECO:0000256" key="1">
    <source>
        <dbReference type="ARBA" id="ARBA00004429"/>
    </source>
</evidence>
<evidence type="ECO:0000256" key="9">
    <source>
        <dbReference type="ARBA" id="ARBA00022989"/>
    </source>
</evidence>
<keyword evidence="7 13" id="KW-0812">Transmembrane</keyword>
<evidence type="ECO:0000256" key="10">
    <source>
        <dbReference type="ARBA" id="ARBA00023065"/>
    </source>
</evidence>
<keyword evidence="8 12" id="KW-0630">Potassium</keyword>
<evidence type="ECO:0000256" key="5">
    <source>
        <dbReference type="ARBA" id="ARBA00022519"/>
    </source>
</evidence>
<dbReference type="EMBL" id="FLUM01000001">
    <property type="protein sequence ID" value="SBV97027.1"/>
    <property type="molecule type" value="Genomic_DNA"/>
</dbReference>
<accession>A0A212JC48</accession>
<feature type="transmembrane region" description="Helical" evidence="13">
    <location>
        <begin position="238"/>
        <end position="261"/>
    </location>
</feature>
<dbReference type="InterPro" id="IPR003445">
    <property type="entry name" value="Cat_transpt"/>
</dbReference>
<feature type="binding site" evidence="12">
    <location>
        <position position="115"/>
    </location>
    <ligand>
        <name>K(+)</name>
        <dbReference type="ChEBI" id="CHEBI:29103"/>
    </ligand>
</feature>
<feature type="binding site" evidence="12">
    <location>
        <position position="436"/>
    </location>
    <ligand>
        <name>K(+)</name>
        <dbReference type="ChEBI" id="CHEBI:29103"/>
    </ligand>
</feature>
<comment type="subcellular location">
    <subcellularLocation>
        <location evidence="1">Cell inner membrane</location>
        <topology evidence="1">Multi-pass membrane protein</topology>
    </subcellularLocation>
</comment>
<evidence type="ECO:0000313" key="14">
    <source>
        <dbReference type="EMBL" id="SBV97027.1"/>
    </source>
</evidence>
<evidence type="ECO:0008006" key="15">
    <source>
        <dbReference type="Google" id="ProtNLM"/>
    </source>
</evidence>
<feature type="binding site" evidence="12">
    <location>
        <position position="319"/>
    </location>
    <ligand>
        <name>K(+)</name>
        <dbReference type="ChEBI" id="CHEBI:29103"/>
    </ligand>
</feature>
<dbReference type="GO" id="GO:0046872">
    <property type="term" value="F:metal ion binding"/>
    <property type="evidence" value="ECO:0007669"/>
    <property type="project" value="UniProtKB-KW"/>
</dbReference>
<proteinExistence type="inferred from homology"/>
<reference evidence="14" key="1">
    <citation type="submission" date="2016-04" db="EMBL/GenBank/DDBJ databases">
        <authorList>
            <person name="Evans L.H."/>
            <person name="Alamgir A."/>
            <person name="Owens N."/>
            <person name="Weber N.D."/>
            <person name="Virtaneva K."/>
            <person name="Barbian K."/>
            <person name="Babar A."/>
            <person name="Rosenke K."/>
        </authorList>
    </citation>
    <scope>NUCLEOTIDE SEQUENCE</scope>
    <source>
        <strain evidence="14">86-1</strain>
    </source>
</reference>
<keyword evidence="9 13" id="KW-1133">Transmembrane helix</keyword>
<feature type="transmembrane region" description="Helical" evidence="13">
    <location>
        <begin position="41"/>
        <end position="60"/>
    </location>
</feature>
<feature type="binding site" evidence="12">
    <location>
        <position position="318"/>
    </location>
    <ligand>
        <name>K(+)</name>
        <dbReference type="ChEBI" id="CHEBI:29103"/>
    </ligand>
</feature>
<evidence type="ECO:0000256" key="4">
    <source>
        <dbReference type="ARBA" id="ARBA00022475"/>
    </source>
</evidence>
<dbReference type="Pfam" id="PF02386">
    <property type="entry name" value="TrkH"/>
    <property type="match status" value="1"/>
</dbReference>
<feature type="transmembrane region" description="Helical" evidence="13">
    <location>
        <begin position="186"/>
        <end position="204"/>
    </location>
</feature>
<feature type="transmembrane region" description="Helical" evidence="13">
    <location>
        <begin position="139"/>
        <end position="165"/>
    </location>
</feature>
<keyword evidence="12" id="KW-0479">Metal-binding</keyword>
<evidence type="ECO:0000256" key="8">
    <source>
        <dbReference type="ARBA" id="ARBA00022958"/>
    </source>
</evidence>
<feature type="transmembrane region" description="Helical" evidence="13">
    <location>
        <begin position="72"/>
        <end position="94"/>
    </location>
</feature>
<dbReference type="GO" id="GO:0015379">
    <property type="term" value="F:potassium:chloride symporter activity"/>
    <property type="evidence" value="ECO:0007669"/>
    <property type="project" value="InterPro"/>
</dbReference>
<evidence type="ECO:0000256" key="11">
    <source>
        <dbReference type="ARBA" id="ARBA00023136"/>
    </source>
</evidence>
<evidence type="ECO:0000256" key="13">
    <source>
        <dbReference type="SAM" id="Phobius"/>
    </source>
</evidence>
<keyword evidence="10" id="KW-0406">Ion transport</keyword>
<name>A0A212JC48_9BACT</name>
<comment type="similarity">
    <text evidence="2">Belongs to the TrkH potassium transport family.</text>
</comment>
<sequence>MSNFNYRFVLKTIGFLLIIESLFMMAATVVSYYSHEIAGDAILISSTITFFAGVFLRLSGTEDYVKPIGKRESFLMVAMSWIVLSAFGMLPFYFSGAIPSISNAYFETISGFTATGATILTDIESMPKGLLFWRSITQWMGGLGIVVFVATILPMGGNASVLYDAEVTGIGYDRFRPRISQIAKRLWMVYIFLTGILVLLLWLGPMNIFDSVCHAFTTISTAGFSTKQDSIAYWNSAYIEYVITIFMFIGGINFPLIYFFMKGDPKKLLRNEEFKWYVLIILIFVSIIAVGLYSSGKIEGVERTFRTSLFQVVSILTTTCFSTENFMNWGAFYQFVVVIFMLFGACAGSTAGGIKIVRIIILFKNSINEFKRQVHPNAILPIRLNDRVISIDIVTKVLAFIFLYLGILIISCLLLSLSGMEFENSLGAAISCIGNVGGGLAEIGHNGHFSDVPTVSKWYLCFLMLTGRLELFTVLSLFMPAFWRR</sequence>
<dbReference type="PANTHER" id="PTHR32024">
    <property type="entry name" value="TRK SYSTEM POTASSIUM UPTAKE PROTEIN TRKG-RELATED"/>
    <property type="match status" value="1"/>
</dbReference>